<dbReference type="GeneID" id="25916565"/>
<evidence type="ECO:0000313" key="1">
    <source>
        <dbReference type="EMBL" id="KNC71401.1"/>
    </source>
</evidence>
<feature type="non-terminal residue" evidence="1">
    <location>
        <position position="1"/>
    </location>
</feature>
<reference evidence="1 2" key="1">
    <citation type="submission" date="2011-02" db="EMBL/GenBank/DDBJ databases">
        <title>The Genome Sequence of Sphaeroforma arctica JP610.</title>
        <authorList>
            <consortium name="The Broad Institute Genome Sequencing Platform"/>
            <person name="Russ C."/>
            <person name="Cuomo C."/>
            <person name="Young S.K."/>
            <person name="Zeng Q."/>
            <person name="Gargeya S."/>
            <person name="Alvarado L."/>
            <person name="Berlin A."/>
            <person name="Chapman S.B."/>
            <person name="Chen Z."/>
            <person name="Freedman E."/>
            <person name="Gellesch M."/>
            <person name="Goldberg J."/>
            <person name="Griggs A."/>
            <person name="Gujja S."/>
            <person name="Heilman E."/>
            <person name="Heiman D."/>
            <person name="Howarth C."/>
            <person name="Mehta T."/>
            <person name="Neiman D."/>
            <person name="Pearson M."/>
            <person name="Roberts A."/>
            <person name="Saif S."/>
            <person name="Shea T."/>
            <person name="Shenoy N."/>
            <person name="Sisk P."/>
            <person name="Stolte C."/>
            <person name="Sykes S."/>
            <person name="White J."/>
            <person name="Yandava C."/>
            <person name="Burger G."/>
            <person name="Gray M.W."/>
            <person name="Holland P.W.H."/>
            <person name="King N."/>
            <person name="Lang F.B.F."/>
            <person name="Roger A.J."/>
            <person name="Ruiz-Trillo I."/>
            <person name="Haas B."/>
            <person name="Nusbaum C."/>
            <person name="Birren B."/>
        </authorList>
    </citation>
    <scope>NUCLEOTIDE SEQUENCE [LARGE SCALE GENOMIC DNA]</scope>
    <source>
        <strain evidence="1 2">JP610</strain>
    </source>
</reference>
<sequence length="51" mass="5470">AGYRIMAINGTSVVGVSHEKIVKTLAAAEVHLTTMHKDLYSTLVLPAVYAE</sequence>
<evidence type="ECO:0008006" key="3">
    <source>
        <dbReference type="Google" id="ProtNLM"/>
    </source>
</evidence>
<proteinExistence type="predicted"/>
<dbReference type="RefSeq" id="XP_014145303.1">
    <property type="nucleotide sequence ID" value="XM_014289828.1"/>
</dbReference>
<accession>A0A0L0F460</accession>
<dbReference type="SUPFAM" id="SSF50156">
    <property type="entry name" value="PDZ domain-like"/>
    <property type="match status" value="1"/>
</dbReference>
<evidence type="ECO:0000313" key="2">
    <source>
        <dbReference type="Proteomes" id="UP000054560"/>
    </source>
</evidence>
<dbReference type="AlphaFoldDB" id="A0A0L0F460"/>
<keyword evidence="2" id="KW-1185">Reference proteome</keyword>
<dbReference type="InterPro" id="IPR036034">
    <property type="entry name" value="PDZ_sf"/>
</dbReference>
<dbReference type="EMBL" id="KQ248874">
    <property type="protein sequence ID" value="KNC71401.1"/>
    <property type="molecule type" value="Genomic_DNA"/>
</dbReference>
<organism evidence="1 2">
    <name type="scientific">Sphaeroforma arctica JP610</name>
    <dbReference type="NCBI Taxonomy" id="667725"/>
    <lineage>
        <taxon>Eukaryota</taxon>
        <taxon>Ichthyosporea</taxon>
        <taxon>Ichthyophonida</taxon>
        <taxon>Sphaeroforma</taxon>
    </lineage>
</organism>
<dbReference type="Proteomes" id="UP000054560">
    <property type="component" value="Unassembled WGS sequence"/>
</dbReference>
<gene>
    <name evidence="1" type="ORF">SARC_16061</name>
</gene>
<protein>
    <recommendedName>
        <fullName evidence="3">PDZ domain-containing protein</fullName>
    </recommendedName>
</protein>
<name>A0A0L0F460_9EUKA</name>
<dbReference type="Gene3D" id="2.30.42.10">
    <property type="match status" value="1"/>
</dbReference>